<dbReference type="InterPro" id="IPR036249">
    <property type="entry name" value="Thioredoxin-like_sf"/>
</dbReference>
<evidence type="ECO:0000313" key="2">
    <source>
        <dbReference type="EMBL" id="NWB86252.1"/>
    </source>
</evidence>
<dbReference type="SUPFAM" id="SSF52833">
    <property type="entry name" value="Thioredoxin-like"/>
    <property type="match status" value="1"/>
</dbReference>
<sequence length="134" mass="15262">MKGTNTVIEIKTRQAFRAELGSLEVPLIRPRPAVVLVYKRHCPPCEKLKPLLEALASGPYRDRVAFYQISYPIFKLFQPEIKIEFVPALFFLDGHGAQTHMYGTQKDEVKKGLDSLIFVPNGVFSEIFDSRQAH</sequence>
<dbReference type="AlphaFoldDB" id="A0A7Y8BT15"/>
<reference evidence="2 3" key="1">
    <citation type="submission" date="2020-04" db="EMBL/GenBank/DDBJ databases">
        <title>Molecular characterization of pseudomonads from Agaricus bisporus reveal novel blotch 2 pathogens in Western Europe.</title>
        <authorList>
            <person name="Taparia T."/>
            <person name="Krijger M."/>
            <person name="Haynes E."/>
            <person name="Elpinstone J.G."/>
            <person name="Noble R."/>
            <person name="Van Der Wolf J."/>
        </authorList>
    </citation>
    <scope>NUCLEOTIDE SEQUENCE [LARGE SCALE GENOMIC DNA]</scope>
    <source>
        <strain evidence="2 3">G9001</strain>
    </source>
</reference>
<dbReference type="Gene3D" id="3.40.30.10">
    <property type="entry name" value="Glutaredoxin"/>
    <property type="match status" value="1"/>
</dbReference>
<comment type="caution">
    <text evidence="2">The sequence shown here is derived from an EMBL/GenBank/DDBJ whole genome shotgun (WGS) entry which is preliminary data.</text>
</comment>
<gene>
    <name evidence="2" type="ORF">HX830_15350</name>
</gene>
<dbReference type="EMBL" id="JACAQA010000010">
    <property type="protein sequence ID" value="NWB86252.1"/>
    <property type="molecule type" value="Genomic_DNA"/>
</dbReference>
<name>A0A7Y8BT15_9PSED</name>
<dbReference type="InterPro" id="IPR013766">
    <property type="entry name" value="Thioredoxin_domain"/>
</dbReference>
<dbReference type="Pfam" id="PF00085">
    <property type="entry name" value="Thioredoxin"/>
    <property type="match status" value="1"/>
</dbReference>
<evidence type="ECO:0000313" key="3">
    <source>
        <dbReference type="Proteomes" id="UP000522864"/>
    </source>
</evidence>
<proteinExistence type="predicted"/>
<accession>A0A7Y8BT15</accession>
<dbReference type="RefSeq" id="WP_152739998.1">
    <property type="nucleotide sequence ID" value="NZ_JACAQA010000010.1"/>
</dbReference>
<organism evidence="2 3">
    <name type="scientific">Pseudomonas gingeri</name>
    <dbReference type="NCBI Taxonomy" id="117681"/>
    <lineage>
        <taxon>Bacteria</taxon>
        <taxon>Pseudomonadati</taxon>
        <taxon>Pseudomonadota</taxon>
        <taxon>Gammaproteobacteria</taxon>
        <taxon>Pseudomonadales</taxon>
        <taxon>Pseudomonadaceae</taxon>
        <taxon>Pseudomonas</taxon>
    </lineage>
</organism>
<feature type="domain" description="Thioredoxin" evidence="1">
    <location>
        <begin position="30"/>
        <end position="113"/>
    </location>
</feature>
<protein>
    <submittedName>
        <fullName evidence="2">Thioredoxin</fullName>
    </submittedName>
</protein>
<evidence type="ECO:0000259" key="1">
    <source>
        <dbReference type="Pfam" id="PF00085"/>
    </source>
</evidence>
<dbReference type="Proteomes" id="UP000522864">
    <property type="component" value="Unassembled WGS sequence"/>
</dbReference>